<keyword evidence="3 5" id="KW-0732">Signal</keyword>
<dbReference type="PROSITE" id="PS50050">
    <property type="entry name" value="TNFR_NGFR_2"/>
    <property type="match status" value="2"/>
</dbReference>
<feature type="signal peptide" evidence="5">
    <location>
        <begin position="1"/>
        <end position="28"/>
    </location>
</feature>
<evidence type="ECO:0000256" key="2">
    <source>
        <dbReference type="ARBA" id="ARBA00022525"/>
    </source>
</evidence>
<dbReference type="InterPro" id="IPR001368">
    <property type="entry name" value="TNFR/NGFR_Cys_rich_reg"/>
</dbReference>
<feature type="repeat" description="TNFR-Cys" evidence="4">
    <location>
        <begin position="86"/>
        <end position="130"/>
    </location>
</feature>
<evidence type="ECO:0000313" key="8">
    <source>
        <dbReference type="Proteomes" id="UP000001357"/>
    </source>
</evidence>
<dbReference type="RefSeq" id="XP_001745928.1">
    <property type="nucleotide sequence ID" value="XM_001745876.1"/>
</dbReference>
<organism evidence="7 8">
    <name type="scientific">Monosiga brevicollis</name>
    <name type="common">Choanoflagellate</name>
    <dbReference type="NCBI Taxonomy" id="81824"/>
    <lineage>
        <taxon>Eukaryota</taxon>
        <taxon>Choanoflagellata</taxon>
        <taxon>Craspedida</taxon>
        <taxon>Salpingoecidae</taxon>
        <taxon>Monosiga</taxon>
    </lineage>
</organism>
<sequence length="637" mass="68085">MAGGSRRVLGLRLTLALVLGALVPRAPGEEAVVVTDALGNLYINSSQEHGGQVFVNGVNVDELHALVNAMSQVVTTQARLIDALTPCADGTFLAQGETVSSARLCSPCTQACPENQWLASPCTGLRNARCEPCTACDPNSEYEAHACTTHSDTVCLSCTDCLEDQALEPCSARADTICRPRNWGFSLDLEAPLAWSSGNSVYHSLHGFEPAASGQRHATFIRAETSFNGSTATTAASLGYYLIAFNIRLENLTNGWFQVGVHVNNGISFSSNGLSVAHGSAEIAARTFTSIGIVRLAPNTPFYVGVYAINDPEFVVGLGSGLAAYRVQPTEGFYAMLTEENFINVTGEAYPITGWSAASPNSATTFVFGGELQDSVYTAKESGVFLVTLSMMFDNRLRASDDQDADPWAADFDRLLVIVNEHATHKTPLQAIRSWPYPHEFESVTFSALVFLQAGDQMRAGGYSHSTRSFSFLPHSHFSAARLEPSLAFCALKLSTSASSTSEAFEVTGWSDLTDSSGLCFDRGGAFNGTSGRFFALKAGFYYATATIRLDNLMNASHATVSIRSSADSNASSHEASGLSAVRTPFGGLNLRVESVSVAGLLYLDEGDYASVWVHVQGTQLAFEVNQESSFSMALID</sequence>
<reference evidence="7 8" key="1">
    <citation type="journal article" date="2008" name="Nature">
        <title>The genome of the choanoflagellate Monosiga brevicollis and the origin of metazoans.</title>
        <authorList>
            <consortium name="JGI Sequencing"/>
            <person name="King N."/>
            <person name="Westbrook M.J."/>
            <person name="Young S.L."/>
            <person name="Kuo A."/>
            <person name="Abedin M."/>
            <person name="Chapman J."/>
            <person name="Fairclough S."/>
            <person name="Hellsten U."/>
            <person name="Isogai Y."/>
            <person name="Letunic I."/>
            <person name="Marr M."/>
            <person name="Pincus D."/>
            <person name="Putnam N."/>
            <person name="Rokas A."/>
            <person name="Wright K.J."/>
            <person name="Zuzow R."/>
            <person name="Dirks W."/>
            <person name="Good M."/>
            <person name="Goodstein D."/>
            <person name="Lemons D."/>
            <person name="Li W."/>
            <person name="Lyons J.B."/>
            <person name="Morris A."/>
            <person name="Nichols S."/>
            <person name="Richter D.J."/>
            <person name="Salamov A."/>
            <person name="Bork P."/>
            <person name="Lim W.A."/>
            <person name="Manning G."/>
            <person name="Miller W.T."/>
            <person name="McGinnis W."/>
            <person name="Shapiro H."/>
            <person name="Tjian R."/>
            <person name="Grigoriev I.V."/>
            <person name="Rokhsar D."/>
        </authorList>
    </citation>
    <scope>NUCLEOTIDE SEQUENCE [LARGE SCALE GENOMIC DNA]</scope>
    <source>
        <strain evidence="8">MX1 / ATCC 50154</strain>
    </source>
</reference>
<proteinExistence type="predicted"/>
<feature type="disulfide bond" evidence="4">
    <location>
        <begin position="112"/>
        <end position="130"/>
    </location>
</feature>
<accession>A9UZE0</accession>
<dbReference type="PANTHER" id="PTHR24019">
    <property type="entry name" value="ADIPOLIN"/>
    <property type="match status" value="1"/>
</dbReference>
<comment type="caution">
    <text evidence="4">Lacks conserved residue(s) required for the propagation of feature annotation.</text>
</comment>
<evidence type="ECO:0000256" key="1">
    <source>
        <dbReference type="ARBA" id="ARBA00004613"/>
    </source>
</evidence>
<keyword evidence="2" id="KW-0964">Secreted</keyword>
<dbReference type="Gene3D" id="2.10.50.10">
    <property type="entry name" value="Tumor Necrosis Factor Receptor, subunit A, domain 2"/>
    <property type="match status" value="1"/>
</dbReference>
<dbReference type="GeneID" id="5891146"/>
<dbReference type="KEGG" id="mbr:MONBRDRAFT_37065"/>
<dbReference type="Proteomes" id="UP000001357">
    <property type="component" value="Unassembled WGS sequence"/>
</dbReference>
<dbReference type="GO" id="GO:0005615">
    <property type="term" value="C:extracellular space"/>
    <property type="evidence" value="ECO:0000318"/>
    <property type="project" value="GO_Central"/>
</dbReference>
<dbReference type="GO" id="GO:0005179">
    <property type="term" value="F:hormone activity"/>
    <property type="evidence" value="ECO:0000318"/>
    <property type="project" value="GO_Central"/>
</dbReference>
<dbReference type="PANTHER" id="PTHR24019:SF5">
    <property type="entry name" value="ADIPOLIN"/>
    <property type="match status" value="1"/>
</dbReference>
<dbReference type="EMBL" id="CH991551">
    <property type="protein sequence ID" value="EDQ89352.1"/>
    <property type="molecule type" value="Genomic_DNA"/>
</dbReference>
<feature type="chain" id="PRO_5002744887" description="TNFR-Cys domain-containing protein" evidence="5">
    <location>
        <begin position="29"/>
        <end position="637"/>
    </location>
</feature>
<keyword evidence="4" id="KW-1015">Disulfide bond</keyword>
<gene>
    <name evidence="7" type="ORF">MONBRDRAFT_37065</name>
</gene>
<dbReference type="InterPro" id="IPR052136">
    <property type="entry name" value="Adipolin/Erythroferrone-rel"/>
</dbReference>
<evidence type="ECO:0000313" key="7">
    <source>
        <dbReference type="EMBL" id="EDQ89352.1"/>
    </source>
</evidence>
<dbReference type="InParanoid" id="A9UZE0"/>
<evidence type="ECO:0000259" key="6">
    <source>
        <dbReference type="PROSITE" id="PS50050"/>
    </source>
</evidence>
<dbReference type="AlphaFoldDB" id="A9UZE0"/>
<dbReference type="Pfam" id="PF00020">
    <property type="entry name" value="TNFR_c6"/>
    <property type="match status" value="1"/>
</dbReference>
<dbReference type="Gene3D" id="2.60.120.40">
    <property type="match status" value="1"/>
</dbReference>
<dbReference type="FunFam" id="2.60.120.40:FF:000046">
    <property type="entry name" value="Predicted protein"/>
    <property type="match status" value="1"/>
</dbReference>
<evidence type="ECO:0000256" key="5">
    <source>
        <dbReference type="SAM" id="SignalP"/>
    </source>
</evidence>
<evidence type="ECO:0000256" key="4">
    <source>
        <dbReference type="PROSITE-ProRule" id="PRU00206"/>
    </source>
</evidence>
<protein>
    <recommendedName>
        <fullName evidence="6">TNFR-Cys domain-containing protein</fullName>
    </recommendedName>
</protein>
<evidence type="ECO:0000256" key="3">
    <source>
        <dbReference type="ARBA" id="ARBA00022729"/>
    </source>
</evidence>
<feature type="repeat" description="TNFR-Cys" evidence="4">
    <location>
        <begin position="135"/>
        <end position="178"/>
    </location>
</feature>
<feature type="domain" description="TNFR-Cys" evidence="6">
    <location>
        <begin position="86"/>
        <end position="130"/>
    </location>
</feature>
<keyword evidence="8" id="KW-1185">Reference proteome</keyword>
<dbReference type="SMART" id="SM00208">
    <property type="entry name" value="TNFR"/>
    <property type="match status" value="2"/>
</dbReference>
<dbReference type="InterPro" id="IPR008983">
    <property type="entry name" value="Tumour_necrosis_fac-like_dom"/>
</dbReference>
<dbReference type="SUPFAM" id="SSF49842">
    <property type="entry name" value="TNF-like"/>
    <property type="match status" value="1"/>
</dbReference>
<feature type="domain" description="TNFR-Cys" evidence="6">
    <location>
        <begin position="135"/>
        <end position="178"/>
    </location>
</feature>
<name>A9UZE0_MONBE</name>
<comment type="subcellular location">
    <subcellularLocation>
        <location evidence="1">Secreted</location>
    </subcellularLocation>
</comment>